<comment type="caution">
    <text evidence="2">The sequence shown here is derived from an EMBL/GenBank/DDBJ whole genome shotgun (WGS) entry which is preliminary data.</text>
</comment>
<feature type="region of interest" description="Disordered" evidence="1">
    <location>
        <begin position="23"/>
        <end position="59"/>
    </location>
</feature>
<evidence type="ECO:0000256" key="1">
    <source>
        <dbReference type="SAM" id="MobiDB-lite"/>
    </source>
</evidence>
<accession>A0ABR2HZP3</accession>
<sequence>MRAACCVRSIALYLQFDTRERFGPDVPFAESQNGSSSFRNPSGKGTKGDEDRRRDPCSQ</sequence>
<protein>
    <submittedName>
        <fullName evidence="2">Uncharacterized protein</fullName>
    </submittedName>
</protein>
<organism evidence="2 3">
    <name type="scientific">Apiospora arundinis</name>
    <dbReference type="NCBI Taxonomy" id="335852"/>
    <lineage>
        <taxon>Eukaryota</taxon>
        <taxon>Fungi</taxon>
        <taxon>Dikarya</taxon>
        <taxon>Ascomycota</taxon>
        <taxon>Pezizomycotina</taxon>
        <taxon>Sordariomycetes</taxon>
        <taxon>Xylariomycetidae</taxon>
        <taxon>Amphisphaeriales</taxon>
        <taxon>Apiosporaceae</taxon>
        <taxon>Apiospora</taxon>
    </lineage>
</organism>
<keyword evidence="3" id="KW-1185">Reference proteome</keyword>
<reference evidence="2 3" key="1">
    <citation type="journal article" date="2024" name="IMA Fungus">
        <title>Apiospora arundinis, a panoply of carbohydrate-active enzymes and secondary metabolites.</title>
        <authorList>
            <person name="Sorensen T."/>
            <person name="Petersen C."/>
            <person name="Muurmann A.T."/>
            <person name="Christiansen J.V."/>
            <person name="Brundto M.L."/>
            <person name="Overgaard C.K."/>
            <person name="Boysen A.T."/>
            <person name="Wollenberg R.D."/>
            <person name="Larsen T.O."/>
            <person name="Sorensen J.L."/>
            <person name="Nielsen K.L."/>
            <person name="Sondergaard T.E."/>
        </authorList>
    </citation>
    <scope>NUCLEOTIDE SEQUENCE [LARGE SCALE GENOMIC DNA]</scope>
    <source>
        <strain evidence="2 3">AAU 773</strain>
    </source>
</reference>
<dbReference type="Proteomes" id="UP001390339">
    <property type="component" value="Unassembled WGS sequence"/>
</dbReference>
<dbReference type="EMBL" id="JAPCWZ010000007">
    <property type="protein sequence ID" value="KAK8855501.1"/>
    <property type="molecule type" value="Genomic_DNA"/>
</dbReference>
<feature type="compositionally biased region" description="Basic and acidic residues" evidence="1">
    <location>
        <begin position="46"/>
        <end position="59"/>
    </location>
</feature>
<evidence type="ECO:0000313" key="2">
    <source>
        <dbReference type="EMBL" id="KAK8855501.1"/>
    </source>
</evidence>
<name>A0ABR2HZP3_9PEZI</name>
<gene>
    <name evidence="2" type="ORF">PGQ11_011413</name>
</gene>
<feature type="compositionally biased region" description="Polar residues" evidence="1">
    <location>
        <begin position="30"/>
        <end position="40"/>
    </location>
</feature>
<evidence type="ECO:0000313" key="3">
    <source>
        <dbReference type="Proteomes" id="UP001390339"/>
    </source>
</evidence>
<proteinExistence type="predicted"/>